<sequence>MSLTIQQIILDAKRLAGRLKDRETEADNLLTETQTAYRQIYTIKQYKEEVDTLNESSRERPRGELVASMERESRLMRDVQRENGELRAALEDHRKALELIMSKYRQHTEKRIWESRIDFTAAINEKQQELIRQQAERINEMTSIMYKAVNMDENGDSRKGEELYQRLITENKGLREMLNLSRRYGSDKTYGPPMEDKDVQTDGPPLSGA</sequence>
<dbReference type="PANTHER" id="PTHR12186">
    <property type="entry name" value="SIKE FAMILY MEMBER"/>
    <property type="match status" value="1"/>
</dbReference>
<evidence type="ECO:0008006" key="7">
    <source>
        <dbReference type="Google" id="ProtNLM"/>
    </source>
</evidence>
<keyword evidence="6" id="KW-1185">Reference proteome</keyword>
<protein>
    <recommendedName>
        <fullName evidence="7">FGFR1 oncogene partner 2 homolog</fullName>
    </recommendedName>
</protein>
<comment type="similarity">
    <text evidence="1">Belongs to the SIKE family.</text>
</comment>
<dbReference type="Proteomes" id="UP001153954">
    <property type="component" value="Unassembled WGS sequence"/>
</dbReference>
<dbReference type="Pfam" id="PF05769">
    <property type="entry name" value="SIKE"/>
    <property type="match status" value="1"/>
</dbReference>
<accession>A0AAU9TZ28</accession>
<evidence type="ECO:0000256" key="1">
    <source>
        <dbReference type="ARBA" id="ARBA00005537"/>
    </source>
</evidence>
<dbReference type="EMBL" id="CAKOGL010000011">
    <property type="protein sequence ID" value="CAH2092305.1"/>
    <property type="molecule type" value="Genomic_DNA"/>
</dbReference>
<dbReference type="InterPro" id="IPR008555">
    <property type="entry name" value="SIKE"/>
</dbReference>
<evidence type="ECO:0000256" key="2">
    <source>
        <dbReference type="ARBA" id="ARBA00023054"/>
    </source>
</evidence>
<evidence type="ECO:0000313" key="5">
    <source>
        <dbReference type="EMBL" id="CAH2092305.1"/>
    </source>
</evidence>
<comment type="caution">
    <text evidence="5">The sequence shown here is derived from an EMBL/GenBank/DDBJ whole genome shotgun (WGS) entry which is preliminary data.</text>
</comment>
<dbReference type="AlphaFoldDB" id="A0AAU9TZ28"/>
<dbReference type="PANTHER" id="PTHR12186:SF2">
    <property type="entry name" value="FGFR1 ONCOGENE PARTNER 2 HOMOLOG"/>
    <property type="match status" value="1"/>
</dbReference>
<proteinExistence type="inferred from homology"/>
<gene>
    <name evidence="5" type="ORF">EEDITHA_LOCUS8079</name>
</gene>
<name>A0AAU9TZ28_EUPED</name>
<evidence type="ECO:0000256" key="4">
    <source>
        <dbReference type="SAM" id="MobiDB-lite"/>
    </source>
</evidence>
<feature type="coiled-coil region" evidence="3">
    <location>
        <begin position="69"/>
        <end position="96"/>
    </location>
</feature>
<reference evidence="5" key="1">
    <citation type="submission" date="2022-03" db="EMBL/GenBank/DDBJ databases">
        <authorList>
            <person name="Tunstrom K."/>
        </authorList>
    </citation>
    <scope>NUCLEOTIDE SEQUENCE</scope>
</reference>
<evidence type="ECO:0000256" key="3">
    <source>
        <dbReference type="SAM" id="Coils"/>
    </source>
</evidence>
<evidence type="ECO:0000313" key="6">
    <source>
        <dbReference type="Proteomes" id="UP001153954"/>
    </source>
</evidence>
<keyword evidence="2 3" id="KW-0175">Coiled coil</keyword>
<feature type="region of interest" description="Disordered" evidence="4">
    <location>
        <begin position="183"/>
        <end position="209"/>
    </location>
</feature>
<organism evidence="5 6">
    <name type="scientific">Euphydryas editha</name>
    <name type="common">Edith's checkerspot</name>
    <dbReference type="NCBI Taxonomy" id="104508"/>
    <lineage>
        <taxon>Eukaryota</taxon>
        <taxon>Metazoa</taxon>
        <taxon>Ecdysozoa</taxon>
        <taxon>Arthropoda</taxon>
        <taxon>Hexapoda</taxon>
        <taxon>Insecta</taxon>
        <taxon>Pterygota</taxon>
        <taxon>Neoptera</taxon>
        <taxon>Endopterygota</taxon>
        <taxon>Lepidoptera</taxon>
        <taxon>Glossata</taxon>
        <taxon>Ditrysia</taxon>
        <taxon>Papilionoidea</taxon>
        <taxon>Nymphalidae</taxon>
        <taxon>Nymphalinae</taxon>
        <taxon>Euphydryas</taxon>
    </lineage>
</organism>